<dbReference type="Gene3D" id="1.10.287.950">
    <property type="entry name" value="Methyl-accepting chemotaxis protein"/>
    <property type="match status" value="1"/>
</dbReference>
<feature type="transmembrane region" description="Helical" evidence="9">
    <location>
        <begin position="180"/>
        <end position="198"/>
    </location>
</feature>
<dbReference type="PANTHER" id="PTHR43531">
    <property type="entry name" value="PROTEIN ICFG"/>
    <property type="match status" value="1"/>
</dbReference>
<evidence type="ECO:0000256" key="5">
    <source>
        <dbReference type="ARBA" id="ARBA00022989"/>
    </source>
</evidence>
<dbReference type="Proteomes" id="UP000198781">
    <property type="component" value="Unassembled WGS sequence"/>
</dbReference>
<keyword evidence="3" id="KW-0488">Methylation</keyword>
<keyword evidence="2" id="KW-1003">Cell membrane</keyword>
<dbReference type="GO" id="GO:0007165">
    <property type="term" value="P:signal transduction"/>
    <property type="evidence" value="ECO:0007669"/>
    <property type="project" value="UniProtKB-KW"/>
</dbReference>
<accession>A0A1G6TCX9</accession>
<keyword evidence="4 9" id="KW-0812">Transmembrane</keyword>
<dbReference type="Pfam" id="PF08269">
    <property type="entry name" value="dCache_2"/>
    <property type="match status" value="1"/>
</dbReference>
<dbReference type="InterPro" id="IPR033480">
    <property type="entry name" value="sCache_2"/>
</dbReference>
<dbReference type="GO" id="GO:0006935">
    <property type="term" value="P:chemotaxis"/>
    <property type="evidence" value="ECO:0007669"/>
    <property type="project" value="InterPro"/>
</dbReference>
<evidence type="ECO:0000256" key="4">
    <source>
        <dbReference type="ARBA" id="ARBA00022692"/>
    </source>
</evidence>
<dbReference type="FunFam" id="1.10.287.950:FF:000001">
    <property type="entry name" value="Methyl-accepting chemotaxis sensory transducer"/>
    <property type="match status" value="1"/>
</dbReference>
<dbReference type="PANTHER" id="PTHR43531:SF14">
    <property type="entry name" value="METHYL-ACCEPTING CHEMOTAXIS PROTEIN I-RELATED"/>
    <property type="match status" value="1"/>
</dbReference>
<evidence type="ECO:0000256" key="9">
    <source>
        <dbReference type="SAM" id="Phobius"/>
    </source>
</evidence>
<dbReference type="SUPFAM" id="SSF58104">
    <property type="entry name" value="Methyl-accepting chemotaxis protein (MCP) signaling domain"/>
    <property type="match status" value="1"/>
</dbReference>
<sequence length="528" mass="55785">MKLRTRILLLCGATLLGLVVLSAVALTTLRQSMMTERTNQLSTLVVLAHAAAQKAYDLEKAGQLSHEDALKEAKRAIGSFHKGDQYFFVRGFSDDVNYVHPNPKRVGIVDAKVGKEAGVRYRAALQGKTIGTVIANGTRPGAKEEVEKLYAIIHFEPWDWIIGFGDYIDDIDQAFWRNTAILLSIGAVLMLVLVALAWDMLRTLVRQLGGEPQYAAEVVRQIADGNLAVDVHTRPGDSTSILHAIRVMRDNLARLVQQVRDSTGSITTASAEIASGNGDLSSRTESQASALQQTAASMEELTSTVQQNADNARRANELAVSASGVAVRGGAVVDQVVDTMGSIDASSRKIVDIIGVIDGIAFQTNILALNAAVEAARAGEQGRGFAVVASEVRSLAQRSAAAAKEIKGLIDDSVAKVGVGTQLVKEAGATMREIVEGVQRVTSMVGEISAASAEQSAGIAQVNQAVSQMDQGTQQNAALVEEALAAAQSLSHQAQALAHTVDQFRVAQDDSAGAALLAPAAPAPRALR</sequence>
<gene>
    <name evidence="11" type="ORF">SAMN05192589_105123</name>
</gene>
<evidence type="ECO:0000313" key="12">
    <source>
        <dbReference type="Proteomes" id="UP000198781"/>
    </source>
</evidence>
<dbReference type="RefSeq" id="WP_092743331.1">
    <property type="nucleotide sequence ID" value="NZ_FMZC01000005.1"/>
</dbReference>
<evidence type="ECO:0000256" key="8">
    <source>
        <dbReference type="PROSITE-ProRule" id="PRU00284"/>
    </source>
</evidence>
<evidence type="ECO:0000256" key="3">
    <source>
        <dbReference type="ARBA" id="ARBA00022481"/>
    </source>
</evidence>
<dbReference type="PROSITE" id="PS50111">
    <property type="entry name" value="CHEMOTAXIS_TRANSDUC_2"/>
    <property type="match status" value="1"/>
</dbReference>
<dbReference type="GO" id="GO:0004888">
    <property type="term" value="F:transmembrane signaling receptor activity"/>
    <property type="evidence" value="ECO:0007669"/>
    <property type="project" value="InterPro"/>
</dbReference>
<dbReference type="Pfam" id="PF00015">
    <property type="entry name" value="MCPsignal"/>
    <property type="match status" value="1"/>
</dbReference>
<evidence type="ECO:0000313" key="11">
    <source>
        <dbReference type="EMBL" id="SDD26930.1"/>
    </source>
</evidence>
<dbReference type="Gene3D" id="3.30.450.20">
    <property type="entry name" value="PAS domain"/>
    <property type="match status" value="1"/>
</dbReference>
<proteinExistence type="inferred from homology"/>
<dbReference type="InterPro" id="IPR051310">
    <property type="entry name" value="MCP_chemotaxis"/>
</dbReference>
<keyword evidence="12" id="KW-1185">Reference proteome</keyword>
<dbReference type="InterPro" id="IPR004089">
    <property type="entry name" value="MCPsignal_dom"/>
</dbReference>
<organism evidence="11 12">
    <name type="scientific">Paracidovorax valerianellae</name>
    <dbReference type="NCBI Taxonomy" id="187868"/>
    <lineage>
        <taxon>Bacteria</taxon>
        <taxon>Pseudomonadati</taxon>
        <taxon>Pseudomonadota</taxon>
        <taxon>Betaproteobacteria</taxon>
        <taxon>Burkholderiales</taxon>
        <taxon>Comamonadaceae</taxon>
        <taxon>Paracidovorax</taxon>
    </lineage>
</organism>
<evidence type="ECO:0000256" key="2">
    <source>
        <dbReference type="ARBA" id="ARBA00022475"/>
    </source>
</evidence>
<dbReference type="EMBL" id="FMZC01000005">
    <property type="protein sequence ID" value="SDD26930.1"/>
    <property type="molecule type" value="Genomic_DNA"/>
</dbReference>
<keyword evidence="5 9" id="KW-1133">Transmembrane helix</keyword>
<dbReference type="SMART" id="SM00283">
    <property type="entry name" value="MA"/>
    <property type="match status" value="1"/>
</dbReference>
<dbReference type="AlphaFoldDB" id="A0A1G6TCX9"/>
<dbReference type="SMART" id="SM01049">
    <property type="entry name" value="Cache_2"/>
    <property type="match status" value="1"/>
</dbReference>
<evidence type="ECO:0000256" key="1">
    <source>
        <dbReference type="ARBA" id="ARBA00004651"/>
    </source>
</evidence>
<comment type="similarity">
    <text evidence="7">Belongs to the methyl-accepting chemotaxis (MCP) protein family.</text>
</comment>
<dbReference type="CDD" id="cd11386">
    <property type="entry name" value="MCP_signal"/>
    <property type="match status" value="1"/>
</dbReference>
<dbReference type="GO" id="GO:0005886">
    <property type="term" value="C:plasma membrane"/>
    <property type="evidence" value="ECO:0007669"/>
    <property type="project" value="UniProtKB-SubCell"/>
</dbReference>
<evidence type="ECO:0000256" key="7">
    <source>
        <dbReference type="ARBA" id="ARBA00029447"/>
    </source>
</evidence>
<dbReference type="InterPro" id="IPR004010">
    <property type="entry name" value="Double_Cache_2"/>
</dbReference>
<protein>
    <submittedName>
        <fullName evidence="11">Methyl-accepting chemotaxis sensory transducer with Cache sensor</fullName>
    </submittedName>
</protein>
<evidence type="ECO:0000256" key="6">
    <source>
        <dbReference type="ARBA" id="ARBA00023136"/>
    </source>
</evidence>
<comment type="subcellular location">
    <subcellularLocation>
        <location evidence="1">Cell membrane</location>
        <topology evidence="1">Multi-pass membrane protein</topology>
    </subcellularLocation>
</comment>
<name>A0A1G6TCX9_9BURK</name>
<reference evidence="11 12" key="1">
    <citation type="submission" date="2016-10" db="EMBL/GenBank/DDBJ databases">
        <authorList>
            <person name="de Groot N.N."/>
        </authorList>
    </citation>
    <scope>NUCLEOTIDE SEQUENCE [LARGE SCALE GENOMIC DNA]</scope>
    <source>
        <strain evidence="11 12">DSM 16619</strain>
    </source>
</reference>
<feature type="domain" description="Methyl-accepting transducer" evidence="10">
    <location>
        <begin position="262"/>
        <end position="491"/>
    </location>
</feature>
<dbReference type="OrthoDB" id="8555762at2"/>
<dbReference type="STRING" id="187868.SAMN05192589_105123"/>
<keyword evidence="6 9" id="KW-0472">Membrane</keyword>
<evidence type="ECO:0000259" key="10">
    <source>
        <dbReference type="PROSITE" id="PS50111"/>
    </source>
</evidence>
<dbReference type="InterPro" id="IPR004090">
    <property type="entry name" value="Chemotax_Me-accpt_rcpt"/>
</dbReference>
<dbReference type="PRINTS" id="PR00260">
    <property type="entry name" value="CHEMTRNSDUCR"/>
</dbReference>
<keyword evidence="8" id="KW-0807">Transducer</keyword>